<dbReference type="SUPFAM" id="SSF52058">
    <property type="entry name" value="L domain-like"/>
    <property type="match status" value="1"/>
</dbReference>
<gene>
    <name evidence="1" type="ORF">CCMP2556_LOCUS48420</name>
</gene>
<dbReference type="PANTHER" id="PTHR32134:SF169">
    <property type="entry name" value="FNIP REPEAT-CONTAINING PROTEIN-RELATED"/>
    <property type="match status" value="1"/>
</dbReference>
<evidence type="ECO:0000313" key="1">
    <source>
        <dbReference type="EMBL" id="CAK9102986.1"/>
    </source>
</evidence>
<name>A0ABP0RUS1_9DINO</name>
<evidence type="ECO:0000313" key="2">
    <source>
        <dbReference type="Proteomes" id="UP001642484"/>
    </source>
</evidence>
<protein>
    <submittedName>
        <fullName evidence="1">Uncharacterized protein</fullName>
    </submittedName>
</protein>
<dbReference type="InterPro" id="IPR032675">
    <property type="entry name" value="LRR_dom_sf"/>
</dbReference>
<comment type="caution">
    <text evidence="1">The sequence shown here is derived from an EMBL/GenBank/DDBJ whole genome shotgun (WGS) entry which is preliminary data.</text>
</comment>
<accession>A0ABP0RUS1</accession>
<organism evidence="1 2">
    <name type="scientific">Durusdinium trenchii</name>
    <dbReference type="NCBI Taxonomy" id="1381693"/>
    <lineage>
        <taxon>Eukaryota</taxon>
        <taxon>Sar</taxon>
        <taxon>Alveolata</taxon>
        <taxon>Dinophyceae</taxon>
        <taxon>Suessiales</taxon>
        <taxon>Symbiodiniaceae</taxon>
        <taxon>Durusdinium</taxon>
    </lineage>
</organism>
<dbReference type="InterPro" id="IPR008615">
    <property type="entry name" value="FNIP"/>
</dbReference>
<proteinExistence type="predicted"/>
<feature type="non-terminal residue" evidence="1">
    <location>
        <position position="1"/>
    </location>
</feature>
<keyword evidence="2" id="KW-1185">Reference proteome</keyword>
<dbReference type="EMBL" id="CAXAMN010026442">
    <property type="protein sequence ID" value="CAK9102986.1"/>
    <property type="molecule type" value="Genomic_DNA"/>
</dbReference>
<dbReference type="PANTHER" id="PTHR32134">
    <property type="entry name" value="FNIP REPEAT-CONTAINING PROTEIN"/>
    <property type="match status" value="1"/>
</dbReference>
<dbReference type="InterPro" id="IPR051251">
    <property type="entry name" value="STK_FNIP-Repeat"/>
</dbReference>
<dbReference type="Pfam" id="PF05725">
    <property type="entry name" value="FNIP"/>
    <property type="match status" value="4"/>
</dbReference>
<dbReference type="Gene3D" id="3.80.10.10">
    <property type="entry name" value="Ribonuclease Inhibitor"/>
    <property type="match status" value="1"/>
</dbReference>
<dbReference type="CDD" id="cd17039">
    <property type="entry name" value="Ubl_ubiquitin_like"/>
    <property type="match status" value="1"/>
</dbReference>
<dbReference type="Proteomes" id="UP001642484">
    <property type="component" value="Unassembled WGS sequence"/>
</dbReference>
<reference evidence="1 2" key="1">
    <citation type="submission" date="2024-02" db="EMBL/GenBank/DDBJ databases">
        <authorList>
            <person name="Chen Y."/>
            <person name="Shah S."/>
            <person name="Dougan E. K."/>
            <person name="Thang M."/>
            <person name="Chan C."/>
        </authorList>
    </citation>
    <scope>NUCLEOTIDE SEQUENCE [LARGE SCALE GENOMIC DNA]</scope>
</reference>
<sequence length="365" mass="39959">ACSLFLSFLPLDDPPLAMGATSAVSLPDDEACKAVLRKFIAEDLERAERLLHRAAELVAEARRNSQNVWSINGLDGTTFQLPVDETDANVGDLSKTISRRIGMTAGRKLVLFAGGQILEDPSKRLQQLQEVCGREISYVIRQVCALEAAIGFWRALKEGTSDHMHATVTDAIASLTFGYEFNQSLEGVTLPSKLKSLTFGRQFNQSLKGVTLPSSLQTLTFGKNFNRSLEGITFPSSLQTLTFGEDYSQSLEGVTLPSSLQTLTFDNNFNQSLEVVPLPSKLQTLTFGYSFNQSLEGVTLPSSLQTLTFGSQFNQSLEGVTLPSSLQTLAFGFKFNQSLQGVTLPSSLQTLTFVQPELGRCDRYK</sequence>